<reference evidence="1" key="1">
    <citation type="submission" date="2010-05" db="EMBL/GenBank/DDBJ databases">
        <title>The draft genome of Desulfonatronospira thiodismutans ASO3-1.</title>
        <authorList>
            <consortium name="US DOE Joint Genome Institute (JGI-PGF)"/>
            <person name="Lucas S."/>
            <person name="Copeland A."/>
            <person name="Lapidus A."/>
            <person name="Cheng J.-F."/>
            <person name="Bruce D."/>
            <person name="Goodwin L."/>
            <person name="Pitluck S."/>
            <person name="Chertkov O."/>
            <person name="Brettin T."/>
            <person name="Detter J.C."/>
            <person name="Han C."/>
            <person name="Land M.L."/>
            <person name="Hauser L."/>
            <person name="Kyrpides N."/>
            <person name="Mikhailova N."/>
            <person name="Muyzer G."/>
            <person name="Woyke T."/>
        </authorList>
    </citation>
    <scope>NUCLEOTIDE SEQUENCE [LARGE SCALE GENOMIC DNA]</scope>
    <source>
        <strain evidence="1">ASO3-1</strain>
    </source>
</reference>
<gene>
    <name evidence="1" type="ORF">Dthio_PD3617</name>
</gene>
<dbReference type="eggNOG" id="ENOG5033DHI">
    <property type="taxonomic scope" value="Bacteria"/>
</dbReference>
<evidence type="ECO:0000313" key="2">
    <source>
        <dbReference type="Proteomes" id="UP000005496"/>
    </source>
</evidence>
<organism evidence="1 2">
    <name type="scientific">Desulfonatronospira thiodismutans ASO3-1</name>
    <dbReference type="NCBI Taxonomy" id="555779"/>
    <lineage>
        <taxon>Bacteria</taxon>
        <taxon>Pseudomonadati</taxon>
        <taxon>Thermodesulfobacteriota</taxon>
        <taxon>Desulfovibrionia</taxon>
        <taxon>Desulfovibrionales</taxon>
        <taxon>Desulfonatronovibrionaceae</taxon>
        <taxon>Desulfonatronospira</taxon>
    </lineage>
</organism>
<dbReference type="AlphaFoldDB" id="D6SJV8"/>
<accession>D6SJV8</accession>
<dbReference type="Pfam" id="PF05565">
    <property type="entry name" value="Sipho_Gp157"/>
    <property type="match status" value="1"/>
</dbReference>
<dbReference type="InterPro" id="IPR008840">
    <property type="entry name" value="Sipho_Gp157"/>
</dbReference>
<sequence>MASLADIEMEIANILATAEELPEEQQEVALEYLEELAIAEIEKIDAVGYAVRKRQSEIDFLKSEETRLRNKRQAMEKRLSDFKAYLAELFQREEIHKIKGVSTTAYLRRSSSVEVTDISQLPSDYVETRIDFVPRKSQIRDALKQGQEIPGARMQEKQSLVLS</sequence>
<dbReference type="EMBL" id="ACJN02000001">
    <property type="protein sequence ID" value="EFI36161.1"/>
    <property type="molecule type" value="Genomic_DNA"/>
</dbReference>
<name>D6SJV8_9BACT</name>
<comment type="caution">
    <text evidence="1">The sequence shown here is derived from an EMBL/GenBank/DDBJ whole genome shotgun (WGS) entry which is preliminary data.</text>
</comment>
<dbReference type="OrthoDB" id="5471321at2"/>
<keyword evidence="2" id="KW-1185">Reference proteome</keyword>
<dbReference type="RefSeq" id="WP_008869283.1">
    <property type="nucleotide sequence ID" value="NZ_ACJN02000001.1"/>
</dbReference>
<protein>
    <submittedName>
        <fullName evidence="1">Gp157 family protein</fullName>
    </submittedName>
</protein>
<dbReference type="Proteomes" id="UP000005496">
    <property type="component" value="Unassembled WGS sequence"/>
</dbReference>
<evidence type="ECO:0000313" key="1">
    <source>
        <dbReference type="EMBL" id="EFI36161.1"/>
    </source>
</evidence>
<proteinExistence type="predicted"/>